<gene>
    <name evidence="4" type="ORF">MERGE_001244</name>
</gene>
<dbReference type="PANTHER" id="PTHR39147:SF1">
    <property type="entry name" value="PROTEIN SPT21"/>
    <property type="match status" value="1"/>
</dbReference>
<feature type="domain" description="GATA-type" evidence="3">
    <location>
        <begin position="456"/>
        <end position="497"/>
    </location>
</feature>
<evidence type="ECO:0000256" key="2">
    <source>
        <dbReference type="SAM" id="MobiDB-lite"/>
    </source>
</evidence>
<accession>A0A899GE37</accession>
<evidence type="ECO:0000313" key="5">
    <source>
        <dbReference type="Proteomes" id="UP000663699"/>
    </source>
</evidence>
<dbReference type="InterPro" id="IPR000679">
    <property type="entry name" value="Znf_GATA"/>
</dbReference>
<dbReference type="GO" id="GO:0008270">
    <property type="term" value="F:zinc ion binding"/>
    <property type="evidence" value="ECO:0007669"/>
    <property type="project" value="UniProtKB-KW"/>
</dbReference>
<dbReference type="FunFam" id="3.30.50.10:FF:000059">
    <property type="entry name" value="Similar to transcription factor Zn, GATA"/>
    <property type="match status" value="1"/>
</dbReference>
<dbReference type="EMBL" id="CP054546">
    <property type="protein sequence ID" value="QSL66857.1"/>
    <property type="molecule type" value="Genomic_DNA"/>
</dbReference>
<feature type="region of interest" description="Disordered" evidence="2">
    <location>
        <begin position="251"/>
        <end position="274"/>
    </location>
</feature>
<dbReference type="Gene3D" id="3.30.50.10">
    <property type="entry name" value="Erythroid Transcription Factor GATA-1, subunit A"/>
    <property type="match status" value="1"/>
</dbReference>
<dbReference type="GO" id="GO:0030466">
    <property type="term" value="P:silent mating-type cassette heterochromatin formation"/>
    <property type="evidence" value="ECO:0007669"/>
    <property type="project" value="TreeGrafter"/>
</dbReference>
<dbReference type="Pfam" id="PF00320">
    <property type="entry name" value="GATA"/>
    <property type="match status" value="1"/>
</dbReference>
<dbReference type="InterPro" id="IPR057725">
    <property type="entry name" value="Ams2-SPT21_N"/>
</dbReference>
<feature type="compositionally biased region" description="Low complexity" evidence="2">
    <location>
        <begin position="251"/>
        <end position="271"/>
    </location>
</feature>
<keyword evidence="1" id="KW-0862">Zinc</keyword>
<dbReference type="Pfam" id="PF25823">
    <property type="entry name" value="Ams2-SPT21_N"/>
    <property type="match status" value="1"/>
</dbReference>
<dbReference type="GO" id="GO:0006357">
    <property type="term" value="P:regulation of transcription by RNA polymerase II"/>
    <property type="evidence" value="ECO:0007669"/>
    <property type="project" value="TreeGrafter"/>
</dbReference>
<name>A0A899GE37_9ASCO</name>
<dbReference type="SMART" id="SM00401">
    <property type="entry name" value="ZnF_GATA"/>
    <property type="match status" value="1"/>
</dbReference>
<evidence type="ECO:0000259" key="3">
    <source>
        <dbReference type="PROSITE" id="PS50114"/>
    </source>
</evidence>
<protein>
    <recommendedName>
        <fullName evidence="3">GATA-type domain-containing protein</fullName>
    </recommendedName>
</protein>
<evidence type="ECO:0000256" key="1">
    <source>
        <dbReference type="PROSITE-ProRule" id="PRU00094"/>
    </source>
</evidence>
<keyword evidence="5" id="KW-1185">Reference proteome</keyword>
<evidence type="ECO:0000313" key="4">
    <source>
        <dbReference type="EMBL" id="QSL66857.1"/>
    </source>
</evidence>
<dbReference type="SUPFAM" id="SSF57716">
    <property type="entry name" value="Glucocorticoid receptor-like (DNA-binding domain)"/>
    <property type="match status" value="1"/>
</dbReference>
<dbReference type="InterPro" id="IPR013088">
    <property type="entry name" value="Znf_NHR/GATA"/>
</dbReference>
<dbReference type="InterPro" id="IPR042403">
    <property type="entry name" value="Spt21/Ams2"/>
</dbReference>
<dbReference type="GO" id="GO:0043565">
    <property type="term" value="F:sequence-specific DNA binding"/>
    <property type="evidence" value="ECO:0007669"/>
    <property type="project" value="InterPro"/>
</dbReference>
<dbReference type="Proteomes" id="UP000663699">
    <property type="component" value="Chromosome 15"/>
</dbReference>
<dbReference type="PANTHER" id="PTHR39147">
    <property type="entry name" value="PROTEIN SPT21"/>
    <property type="match status" value="1"/>
</dbReference>
<keyword evidence="1" id="KW-0479">Metal-binding</keyword>
<keyword evidence="1" id="KW-0863">Zinc-finger</keyword>
<dbReference type="CDD" id="cd00202">
    <property type="entry name" value="ZnF_GATA"/>
    <property type="match status" value="1"/>
</dbReference>
<dbReference type="AlphaFoldDB" id="A0A899GE37"/>
<reference evidence="4" key="1">
    <citation type="submission" date="2020-06" db="EMBL/GenBank/DDBJ databases">
        <title>Genomes of multiple members of Pneumocystis genus reveal paths to human pathogen Pneumocystis jirovecii.</title>
        <authorList>
            <person name="Cisse O.H."/>
            <person name="Ma L."/>
            <person name="Dekker J."/>
            <person name="Khil P."/>
            <person name="Jo J."/>
            <person name="Brenchley J."/>
            <person name="Blair R."/>
            <person name="Pahar B."/>
            <person name="Chabe M."/>
            <person name="Van Rompay K.A."/>
            <person name="Keesler R."/>
            <person name="Sukura A."/>
            <person name="Hirsch V."/>
            <person name="Kutty G."/>
            <person name="Liu Y."/>
            <person name="Peng L."/>
            <person name="Chen J."/>
            <person name="Song J."/>
            <person name="Weissenbacher-Lang C."/>
            <person name="Xu J."/>
            <person name="Upham N.S."/>
            <person name="Stajich J.E."/>
            <person name="Cuomo C.A."/>
            <person name="Cushion M.T."/>
            <person name="Kovacs J.A."/>
        </authorList>
    </citation>
    <scope>NUCLEOTIDE SEQUENCE</scope>
    <source>
        <strain evidence="4">2A</strain>
    </source>
</reference>
<organism evidence="4 5">
    <name type="scientific">Pneumocystis wakefieldiae</name>
    <dbReference type="NCBI Taxonomy" id="38082"/>
    <lineage>
        <taxon>Eukaryota</taxon>
        <taxon>Fungi</taxon>
        <taxon>Dikarya</taxon>
        <taxon>Ascomycota</taxon>
        <taxon>Taphrinomycotina</taxon>
        <taxon>Pneumocystomycetes</taxon>
        <taxon>Pneumocystaceae</taxon>
        <taxon>Pneumocystis</taxon>
    </lineage>
</organism>
<dbReference type="OrthoDB" id="3199820at2759"/>
<proteinExistence type="predicted"/>
<dbReference type="PROSITE" id="PS50114">
    <property type="entry name" value="GATA_ZN_FINGER_2"/>
    <property type="match status" value="1"/>
</dbReference>
<dbReference type="GO" id="GO:0000183">
    <property type="term" value="P:rDNA heterochromatin formation"/>
    <property type="evidence" value="ECO:0007669"/>
    <property type="project" value="TreeGrafter"/>
</dbReference>
<sequence>MEKRLEKIALKILYSFDEKHQMTCLAWHENPIPVEIISLDSICEKKIGIVNLKTCLLTIIGKSPELVLQKDYDFTIYTLDPAEDKDVFSGQGMLSWILNVSLQTKNNKNISGRIIDSKKGDKKEKTILEVVMRLSKVPSTLETNLLNTIQNLHFLHSPYNTFVPGNSEMVSSDVYEKNRQVFFEPPVYLCNSSLKFINESQNILQKRQKVAPDTLQSSIFSNFENFSNMETFKPFAQTSFLEQLSSPTSESLSPQILSSSSSSSPQYLELPPSSPPIFSCGNQMPYPLSEPSLPLPDFETSHVEGISNFQKPMNYLHLSQLEMDMLPAGAKKNAENEKSSENHIKAFKSSLEEKSSTTQELKNNEISDDELPERKKLNEAVRAAQLALEGFSVIRLTDNKTQRNDKIEVNLSKVHDKNKNNGDKSLKQSGKKISNALRVEMNLLKCIQEGKIPNYCNNCGTIKTVSWRRVKTTDDKPEETLCNPCGVWWSSHKSMRPSHLWREETVTLDFHNVSDALYSKKARKRVSCSNKNDENLNIKAKKKHPENRTVLKKQRNSLFQDRIIQSSPPKFTSQEVITREPFSELNNKDNLLYLPKKSISSTINNDERGILKSYDDQEDKSFDEHSFEEIVEISTDSQNNLSKTSPKKVKNVSSNLSPWKFTIFHPQSNMGIIDAFMETRKN</sequence>